<comment type="similarity">
    <text evidence="4">Belongs to the PIGS family.</text>
</comment>
<dbReference type="GO" id="GO:0000922">
    <property type="term" value="C:spindle pole"/>
    <property type="evidence" value="ECO:0007669"/>
    <property type="project" value="UniProtKB-SubCell"/>
</dbReference>
<evidence type="ECO:0000256" key="11">
    <source>
        <dbReference type="ARBA" id="ARBA00022927"/>
    </source>
</evidence>
<feature type="domain" description="GMP phosphodiesterase delta subunit" evidence="19">
    <location>
        <begin position="599"/>
        <end position="755"/>
    </location>
</feature>
<reference evidence="21" key="1">
    <citation type="journal article" date="2019" name="IScience">
        <title>Narwhal Genome Reveals Long-Term Low Genetic Diversity despite Current Large Abundance Size.</title>
        <authorList>
            <person name="Westbury M.V."/>
            <person name="Petersen B."/>
            <person name="Garde E."/>
            <person name="Heide-Jorgensen M.P."/>
            <person name="Lorenzen E.D."/>
        </authorList>
    </citation>
    <scope>NUCLEOTIDE SEQUENCE [LARGE SCALE GENOMIC DNA]</scope>
</reference>
<evidence type="ECO:0000256" key="4">
    <source>
        <dbReference type="ARBA" id="ARBA00005316"/>
    </source>
</evidence>
<dbReference type="Proteomes" id="UP000308365">
    <property type="component" value="Unassembled WGS sequence"/>
</dbReference>
<comment type="similarity">
    <text evidence="5">Belongs to the PDE6D/unc-119 family.</text>
</comment>
<evidence type="ECO:0000313" key="21">
    <source>
        <dbReference type="Proteomes" id="UP000308365"/>
    </source>
</evidence>
<dbReference type="FunFam" id="2.70.50.40:FF:000001">
    <property type="entry name" value="protein unc-119 homolog A"/>
    <property type="match status" value="1"/>
</dbReference>
<evidence type="ECO:0000256" key="10">
    <source>
        <dbReference type="ARBA" id="ARBA00022824"/>
    </source>
</evidence>
<dbReference type="InterPro" id="IPR019540">
    <property type="entry name" value="PtdIno-glycan_biosynth_class_S"/>
</dbReference>
<dbReference type="SUPFAM" id="SSF81296">
    <property type="entry name" value="E set domains"/>
    <property type="match status" value="1"/>
</dbReference>
<name>A0A4U1EM09_MONMO</name>
<keyword evidence="9 18" id="KW-0812">Transmembrane</keyword>
<evidence type="ECO:0000256" key="17">
    <source>
        <dbReference type="SAM" id="MobiDB-lite"/>
    </source>
</evidence>
<dbReference type="Gene3D" id="2.70.50.40">
    <property type="entry name" value="GMP phosphodiesterase, delta subunit"/>
    <property type="match status" value="1"/>
</dbReference>
<comment type="pathway">
    <text evidence="3">Glycolipid biosynthesis; glycosylphosphatidylinositol-anchor biosynthesis.</text>
</comment>
<evidence type="ECO:0000256" key="5">
    <source>
        <dbReference type="ARBA" id="ARBA00008102"/>
    </source>
</evidence>
<keyword evidence="13" id="KW-0446">Lipid-binding</keyword>
<evidence type="ECO:0000256" key="6">
    <source>
        <dbReference type="ARBA" id="ARBA00020727"/>
    </source>
</evidence>
<gene>
    <name evidence="20" type="ORF">EI555_009595</name>
</gene>
<dbReference type="UniPathway" id="UPA00196"/>
<keyword evidence="10" id="KW-0256">Endoplasmic reticulum</keyword>
<evidence type="ECO:0000256" key="1">
    <source>
        <dbReference type="ARBA" id="ARBA00004477"/>
    </source>
</evidence>
<dbReference type="PANTHER" id="PTHR21072">
    <property type="entry name" value="GPI TRANSAMIDASE COMPONENT PIG-S"/>
    <property type="match status" value="1"/>
</dbReference>
<feature type="region of interest" description="Disordered" evidence="17">
    <location>
        <begin position="526"/>
        <end position="577"/>
    </location>
</feature>
<feature type="non-terminal residue" evidence="20">
    <location>
        <position position="1"/>
    </location>
</feature>
<feature type="transmembrane region" description="Helical" evidence="18">
    <location>
        <begin position="7"/>
        <end position="24"/>
    </location>
</feature>
<evidence type="ECO:0000313" key="20">
    <source>
        <dbReference type="EMBL" id="TKC37047.1"/>
    </source>
</evidence>
<evidence type="ECO:0000256" key="3">
    <source>
        <dbReference type="ARBA" id="ARBA00004687"/>
    </source>
</evidence>
<comment type="subcellular location">
    <subcellularLocation>
        <location evidence="2">Cytoplasm</location>
        <location evidence="2">Cytoskeleton</location>
        <location evidence="2">Spindle pole</location>
    </subcellularLocation>
    <subcellularLocation>
        <location evidence="1">Endoplasmic reticulum membrane</location>
        <topology evidence="1">Multi-pass membrane protein</topology>
    </subcellularLocation>
</comment>
<dbReference type="InterPro" id="IPR037036">
    <property type="entry name" value="PDED_dom_sf"/>
</dbReference>
<dbReference type="GO" id="GO:0008289">
    <property type="term" value="F:lipid binding"/>
    <property type="evidence" value="ECO:0007669"/>
    <property type="project" value="UniProtKB-KW"/>
</dbReference>
<keyword evidence="14 18" id="KW-0472">Membrane</keyword>
<keyword evidence="7" id="KW-0813">Transport</keyword>
<dbReference type="EMBL" id="RWIC01001206">
    <property type="protein sequence ID" value="TKC37047.1"/>
    <property type="molecule type" value="Genomic_DNA"/>
</dbReference>
<dbReference type="PANTHER" id="PTHR21072:SF13">
    <property type="entry name" value="GPI TRANSAMIDASE COMPONENT PIG-S"/>
    <property type="match status" value="1"/>
</dbReference>
<dbReference type="GO" id="GO:0016255">
    <property type="term" value="P:attachment of GPI anchor to protein"/>
    <property type="evidence" value="ECO:0007669"/>
    <property type="project" value="InterPro"/>
</dbReference>
<comment type="function">
    <text evidence="16">Involved in synaptic functions in photoreceptor cells, the signal transduction in immune cells as a Src family kinase activator, endosome recycling, the uptake of bacteria and endocytosis, protein trafficking in sensory neurons and as lipid-binding chaperone with specificity for a diverse subset of myristoylated proteins. Specifically binds the myristoyl moiety of a subset of N-terminally myristoylated proteins and is required for their localization. Binds myristoylated GNAT1 and is required for G-protein localization and trafficking in sensory neurons. Probably plays a role in trafficking proteins in photoreceptor cells. Plays important roles in mediating Src family kinase signals for the completion of cytokinesis via RAB11A.</text>
</comment>
<dbReference type="Pfam" id="PF10510">
    <property type="entry name" value="PIG-S"/>
    <property type="match status" value="1"/>
</dbReference>
<keyword evidence="15" id="KW-0325">Glycoprotein</keyword>
<accession>A0A4U1EM09</accession>
<keyword evidence="11" id="KW-0653">Protein transport</keyword>
<comment type="caution">
    <text evidence="20">The sequence shown here is derived from an EMBL/GenBank/DDBJ whole genome shotgun (WGS) entry which is preliminary data.</text>
</comment>
<dbReference type="InterPro" id="IPR008015">
    <property type="entry name" value="PDED_dom"/>
</dbReference>
<dbReference type="Pfam" id="PF05351">
    <property type="entry name" value="GMP_PDE_delta"/>
    <property type="match status" value="1"/>
</dbReference>
<dbReference type="AlphaFoldDB" id="A0A4U1EM09"/>
<keyword evidence="12 18" id="KW-1133">Transmembrane helix</keyword>
<evidence type="ECO:0000259" key="19">
    <source>
        <dbReference type="Pfam" id="PF05351"/>
    </source>
</evidence>
<proteinExistence type="inferred from homology"/>
<keyword evidence="8" id="KW-0337">GPI-anchor biosynthesis</keyword>
<evidence type="ECO:0000256" key="16">
    <source>
        <dbReference type="ARBA" id="ARBA00045349"/>
    </source>
</evidence>
<organism evidence="20 21">
    <name type="scientific">Monodon monoceros</name>
    <name type="common">Narwhal</name>
    <name type="synonym">Ceratodon monodon</name>
    <dbReference type="NCBI Taxonomy" id="40151"/>
    <lineage>
        <taxon>Eukaryota</taxon>
        <taxon>Metazoa</taxon>
        <taxon>Chordata</taxon>
        <taxon>Craniata</taxon>
        <taxon>Vertebrata</taxon>
        <taxon>Euteleostomi</taxon>
        <taxon>Mammalia</taxon>
        <taxon>Eutheria</taxon>
        <taxon>Laurasiatheria</taxon>
        <taxon>Artiodactyla</taxon>
        <taxon>Whippomorpha</taxon>
        <taxon>Cetacea</taxon>
        <taxon>Odontoceti</taxon>
        <taxon>Monodontidae</taxon>
        <taxon>Monodon</taxon>
    </lineage>
</organism>
<dbReference type="InterPro" id="IPR014756">
    <property type="entry name" value="Ig_E-set"/>
</dbReference>
<sequence length="759" mass="84866">VVRGKRAALFFAAVVIVLGLPLWWKTTETYRAPLPYSQISGLNSLQLRLMVPVTVVFTQESVPLDDQEKLPFTVVHEREIPLKYKLKIKCRFQKAYRRALDHEEEALSLGSIQEAETMFAEPSEQAEGSLTVYVISEHSSLLPQDMMSYIGPKRMAVVRGIMHREAFNIIGRRVIQVAQAMSLTEDVLAAALADHLPEDKWSSDKRRPLKSSLGYEITFSLLNPDPKSHDVHWDIEGAVRRYVQPFLNALRAVGNFSVDSQILYYAVLGVNPRFDPASSSYYLAAHSLPHVINPVESRLGSSAASLYPVLNFLLYVPELAHSPLYIQDKDGAPVATNAFHSPRWGGIMVYNVDPKAYNGSELPVRVKVDMVRVMEVFLAQLRLLFGIAQPQLPPKCLFSGPKSEGIMSWELDRLLWARSVENLATATTTLTSLAQLLGKISNIVIKDDVASEVYRAVAAVQKAAEELASGHLASAFVASQEAVTSSERAFFDPSLLHLLYFPDDQKFAIYIPLFLPMAAMKVKKGGGGAGTGVEPAPGASGRSVETKTELQAESESGSESEPEAGPGPRPGPLQRKQQIGPEDVLGLQRITGDYLCSPEENIYKIDFVRFKIRDMDSGTVLFEIKKPPASERLPINPRDLDPNAGRFVRYQFTPAFLRLRQVGATVEFTVGDKPVNNFRMIERHYFRNQLLKSFDFHFGFCIPSSKNTCEHIYDFPPLSEELINEMIRHPYETQSDSFYFVDDRLVMHNKADYSYSGTP</sequence>
<dbReference type="GO" id="GO:0042765">
    <property type="term" value="C:GPI-anchor transamidase complex"/>
    <property type="evidence" value="ECO:0007669"/>
    <property type="project" value="InterPro"/>
</dbReference>
<evidence type="ECO:0000256" key="14">
    <source>
        <dbReference type="ARBA" id="ARBA00023136"/>
    </source>
</evidence>
<protein>
    <recommendedName>
        <fullName evidence="6">Protein unc-119 homolog A</fullName>
    </recommendedName>
</protein>
<dbReference type="GO" id="GO:0006506">
    <property type="term" value="P:GPI anchor biosynthetic process"/>
    <property type="evidence" value="ECO:0007669"/>
    <property type="project" value="UniProtKB-UniPathway"/>
</dbReference>
<dbReference type="GO" id="GO:0042953">
    <property type="term" value="P:lipoprotein transport"/>
    <property type="evidence" value="ECO:0007669"/>
    <property type="project" value="UniProtKB-ARBA"/>
</dbReference>
<evidence type="ECO:0000256" key="18">
    <source>
        <dbReference type="SAM" id="Phobius"/>
    </source>
</evidence>
<evidence type="ECO:0000256" key="2">
    <source>
        <dbReference type="ARBA" id="ARBA00004647"/>
    </source>
</evidence>
<evidence type="ECO:0000256" key="8">
    <source>
        <dbReference type="ARBA" id="ARBA00022502"/>
    </source>
</evidence>
<evidence type="ECO:0000256" key="12">
    <source>
        <dbReference type="ARBA" id="ARBA00022989"/>
    </source>
</evidence>
<evidence type="ECO:0000256" key="7">
    <source>
        <dbReference type="ARBA" id="ARBA00022448"/>
    </source>
</evidence>
<evidence type="ECO:0000256" key="15">
    <source>
        <dbReference type="ARBA" id="ARBA00023180"/>
    </source>
</evidence>
<evidence type="ECO:0000256" key="9">
    <source>
        <dbReference type="ARBA" id="ARBA00022692"/>
    </source>
</evidence>
<evidence type="ECO:0000256" key="13">
    <source>
        <dbReference type="ARBA" id="ARBA00023121"/>
    </source>
</evidence>